<accession>A0ABW3D8T0</accession>
<evidence type="ECO:0000256" key="6">
    <source>
        <dbReference type="SAM" id="Phobius"/>
    </source>
</evidence>
<reference evidence="9" key="1">
    <citation type="journal article" date="2019" name="Int. J. Syst. Evol. Microbiol.">
        <title>The Global Catalogue of Microorganisms (GCM) 10K type strain sequencing project: providing services to taxonomists for standard genome sequencing and annotation.</title>
        <authorList>
            <consortium name="The Broad Institute Genomics Platform"/>
            <consortium name="The Broad Institute Genome Sequencing Center for Infectious Disease"/>
            <person name="Wu L."/>
            <person name="Ma J."/>
        </authorList>
    </citation>
    <scope>NUCLEOTIDE SEQUENCE [LARGE SCALE GENOMIC DNA]</scope>
    <source>
        <strain evidence="9">CCUG 57263</strain>
    </source>
</reference>
<keyword evidence="3" id="KW-0597">Phosphoprotein</keyword>
<dbReference type="GO" id="GO:0004673">
    <property type="term" value="F:protein histidine kinase activity"/>
    <property type="evidence" value="ECO:0007669"/>
    <property type="project" value="UniProtKB-EC"/>
</dbReference>
<dbReference type="InterPro" id="IPR050640">
    <property type="entry name" value="Bact_2-comp_sensor_kinase"/>
</dbReference>
<dbReference type="SUPFAM" id="SSF55874">
    <property type="entry name" value="ATPase domain of HSP90 chaperone/DNA topoisomerase II/histidine kinase"/>
    <property type="match status" value="1"/>
</dbReference>
<dbReference type="InterPro" id="IPR010559">
    <property type="entry name" value="Sig_transdc_His_kin_internal"/>
</dbReference>
<evidence type="ECO:0000313" key="9">
    <source>
        <dbReference type="Proteomes" id="UP001597120"/>
    </source>
</evidence>
<dbReference type="SMART" id="SM00304">
    <property type="entry name" value="HAMP"/>
    <property type="match status" value="1"/>
</dbReference>
<keyword evidence="2" id="KW-1003">Cell membrane</keyword>
<dbReference type="PANTHER" id="PTHR34220">
    <property type="entry name" value="SENSOR HISTIDINE KINASE YPDA"/>
    <property type="match status" value="1"/>
</dbReference>
<protein>
    <submittedName>
        <fullName evidence="8">Sensor histidine kinase</fullName>
        <ecNumber evidence="8">2.7.13.3</ecNumber>
    </submittedName>
</protein>
<gene>
    <name evidence="8" type="ORF">ACFQ03_12065</name>
</gene>
<feature type="domain" description="HAMP" evidence="7">
    <location>
        <begin position="317"/>
        <end position="370"/>
    </location>
</feature>
<dbReference type="RefSeq" id="WP_379288349.1">
    <property type="nucleotide sequence ID" value="NZ_JBHTIU010000039.1"/>
</dbReference>
<keyword evidence="6" id="KW-1133">Transmembrane helix</keyword>
<feature type="transmembrane region" description="Helical" evidence="6">
    <location>
        <begin position="297"/>
        <end position="320"/>
    </location>
</feature>
<evidence type="ECO:0000256" key="1">
    <source>
        <dbReference type="ARBA" id="ARBA00004651"/>
    </source>
</evidence>
<comment type="caution">
    <text evidence="8">The sequence shown here is derived from an EMBL/GenBank/DDBJ whole genome shotgun (WGS) entry which is preliminary data.</text>
</comment>
<evidence type="ECO:0000313" key="8">
    <source>
        <dbReference type="EMBL" id="MFD0869887.1"/>
    </source>
</evidence>
<evidence type="ECO:0000256" key="4">
    <source>
        <dbReference type="ARBA" id="ARBA00022679"/>
    </source>
</evidence>
<evidence type="ECO:0000256" key="2">
    <source>
        <dbReference type="ARBA" id="ARBA00022475"/>
    </source>
</evidence>
<keyword evidence="5 6" id="KW-0472">Membrane</keyword>
<dbReference type="SUPFAM" id="SSF158472">
    <property type="entry name" value="HAMP domain-like"/>
    <property type="match status" value="1"/>
</dbReference>
<sequence length="596" mass="68642">MSRIKALMPSSLKNRLFLSFVLFIVLPFFLVQIRSYDQMESLYEERIGEQSQYQLDQMVSYFEQIKTRILMTSLQLEKELQILLAQSEEGRVEKEQTQQLLKEVKANLFADGAFVNYTLTGLDGVSYTSIDNGMGVEDEAWAAGAIGWLRQQDRPSMQWLLLSKDSRPNGQANTDLLTLFSVVQDRNRLPLGVLRISFDYRKWLQDQTGRFLIQQDYFLLNEHGGVLFQTRPDASMPTGLQKWVRQQHATGEREPLVDRQTSSILTSSGIESLNWTLVAQFPLQVFFGDIGAVQRQAYVTFGLFTLVFVVMTFFISSTVTRPLRLLRNKMSDLTRSQFRVHLPTDKYRGEMMEMAESFNQMVRDLNRSVERLKIEERRREAVHFQILMQQMNPHFLLNTLNTIKWNAYARGDGTTGEICIALGRLLETSLNTEEELIYLQREMELIEAYIKIQRFRYEQSFVIRYEYEEGLRYALVPKFSLQPLVENAIRHGFARMKEGGVIVIRAWREEGSLLVHVDDNGAGLQASAAEKEMSRRPSIGLNNIRERLHLLFKGEAGLELASLEKGTRAALRVPFLNSTPYEADKGGIERVEGFTG</sequence>
<dbReference type="Pfam" id="PF06580">
    <property type="entry name" value="His_kinase"/>
    <property type="match status" value="1"/>
</dbReference>
<keyword evidence="8" id="KW-0418">Kinase</keyword>
<keyword evidence="4 8" id="KW-0808">Transferase</keyword>
<dbReference type="Gene3D" id="6.10.340.10">
    <property type="match status" value="1"/>
</dbReference>
<evidence type="ECO:0000256" key="3">
    <source>
        <dbReference type="ARBA" id="ARBA00022553"/>
    </source>
</evidence>
<keyword evidence="6" id="KW-0812">Transmembrane</keyword>
<dbReference type="Pfam" id="PF00672">
    <property type="entry name" value="HAMP"/>
    <property type="match status" value="1"/>
</dbReference>
<dbReference type="EMBL" id="JBHTIU010000039">
    <property type="protein sequence ID" value="MFD0869887.1"/>
    <property type="molecule type" value="Genomic_DNA"/>
</dbReference>
<dbReference type="InterPro" id="IPR003660">
    <property type="entry name" value="HAMP_dom"/>
</dbReference>
<evidence type="ECO:0000256" key="5">
    <source>
        <dbReference type="ARBA" id="ARBA00023136"/>
    </source>
</evidence>
<dbReference type="CDD" id="cd06225">
    <property type="entry name" value="HAMP"/>
    <property type="match status" value="1"/>
</dbReference>
<dbReference type="EC" id="2.7.13.3" evidence="8"/>
<proteinExistence type="predicted"/>
<evidence type="ECO:0000259" key="7">
    <source>
        <dbReference type="PROSITE" id="PS50885"/>
    </source>
</evidence>
<dbReference type="Proteomes" id="UP001597120">
    <property type="component" value="Unassembled WGS sequence"/>
</dbReference>
<organism evidence="8 9">
    <name type="scientific">Paenibacillus residui</name>
    <dbReference type="NCBI Taxonomy" id="629724"/>
    <lineage>
        <taxon>Bacteria</taxon>
        <taxon>Bacillati</taxon>
        <taxon>Bacillota</taxon>
        <taxon>Bacilli</taxon>
        <taxon>Bacillales</taxon>
        <taxon>Paenibacillaceae</taxon>
        <taxon>Paenibacillus</taxon>
    </lineage>
</organism>
<dbReference type="PROSITE" id="PS50885">
    <property type="entry name" value="HAMP"/>
    <property type="match status" value="1"/>
</dbReference>
<comment type="subcellular location">
    <subcellularLocation>
        <location evidence="1">Cell membrane</location>
        <topology evidence="1">Multi-pass membrane protein</topology>
    </subcellularLocation>
</comment>
<keyword evidence="9" id="KW-1185">Reference proteome</keyword>
<name>A0ABW3D8T0_9BACL</name>
<dbReference type="InterPro" id="IPR036890">
    <property type="entry name" value="HATPase_C_sf"/>
</dbReference>
<dbReference type="Gene3D" id="3.30.565.10">
    <property type="entry name" value="Histidine kinase-like ATPase, C-terminal domain"/>
    <property type="match status" value="1"/>
</dbReference>
<dbReference type="PANTHER" id="PTHR34220:SF7">
    <property type="entry name" value="SENSOR HISTIDINE KINASE YPDA"/>
    <property type="match status" value="1"/>
</dbReference>